<keyword evidence="2 3" id="KW-0808">Transferase</keyword>
<organism evidence="5 6">
    <name type="scientific">Anaeromicropila populeti</name>
    <dbReference type="NCBI Taxonomy" id="37658"/>
    <lineage>
        <taxon>Bacteria</taxon>
        <taxon>Bacillati</taxon>
        <taxon>Bacillota</taxon>
        <taxon>Clostridia</taxon>
        <taxon>Lachnospirales</taxon>
        <taxon>Lachnospiraceae</taxon>
        <taxon>Anaeromicropila</taxon>
    </lineage>
</organism>
<dbReference type="Pfam" id="PF02801">
    <property type="entry name" value="Ketoacyl-synt_C"/>
    <property type="match status" value="1"/>
</dbReference>
<dbReference type="InterPro" id="IPR014030">
    <property type="entry name" value="Ketoacyl_synth_N"/>
</dbReference>
<dbReference type="AlphaFoldDB" id="A0A1I6HST0"/>
<evidence type="ECO:0000313" key="5">
    <source>
        <dbReference type="EMBL" id="SFR57310.1"/>
    </source>
</evidence>
<dbReference type="EMBL" id="FOYZ01000001">
    <property type="protein sequence ID" value="SFR57310.1"/>
    <property type="molecule type" value="Genomic_DNA"/>
</dbReference>
<dbReference type="Pfam" id="PF00109">
    <property type="entry name" value="ketoacyl-synt"/>
    <property type="match status" value="1"/>
</dbReference>
<dbReference type="GO" id="GO:0006633">
    <property type="term" value="P:fatty acid biosynthetic process"/>
    <property type="evidence" value="ECO:0007669"/>
    <property type="project" value="TreeGrafter"/>
</dbReference>
<evidence type="ECO:0000256" key="2">
    <source>
        <dbReference type="ARBA" id="ARBA00022679"/>
    </source>
</evidence>
<sequence length="373" mass="40203">MNISISGMGVITCLGNTTEQIWDALSHNKSGIQEVDLYDVSEARSKMAGQIKEPYSKDGYNRMKEFSKIAIYNAIQDAGLTKKEINENKSILVIGTSLGHMFQNDSKAVMLDDYVPEVLKELDLKIPYISVSTACSSGTDAISMGADFLEFNEFEIVICGGVDVLDIYKTMGHSSLQTLAPSQCIPFSHMEHGTTLGEGAAFIVLQDKKHMTHDKYGIQLIGRSNTTDTISVTNPDINGTGAIRLIQQTCGETGIESIGYINAHGSGTDTNDKMESNVYKQAFCNTKPCISSTKGAFGHTLGATGAIEAVVVILSLLYKEAPPNVGCEIPSKEWDGENLVLNQSKKYTGNGISVTYGFGGTNAALLFQGDKCL</sequence>
<dbReference type="SUPFAM" id="SSF53901">
    <property type="entry name" value="Thiolase-like"/>
    <property type="match status" value="1"/>
</dbReference>
<evidence type="ECO:0000259" key="4">
    <source>
        <dbReference type="PROSITE" id="PS52004"/>
    </source>
</evidence>
<evidence type="ECO:0000256" key="3">
    <source>
        <dbReference type="RuleBase" id="RU003694"/>
    </source>
</evidence>
<proteinExistence type="inferred from homology"/>
<comment type="similarity">
    <text evidence="1 3">Belongs to the thiolase-like superfamily. Beta-ketoacyl-ACP synthases family.</text>
</comment>
<dbReference type="RefSeq" id="WP_092558852.1">
    <property type="nucleotide sequence ID" value="NZ_FOYZ01000001.1"/>
</dbReference>
<dbReference type="STRING" id="37658.SAMN05661086_00227"/>
<dbReference type="InterPro" id="IPR016039">
    <property type="entry name" value="Thiolase-like"/>
</dbReference>
<dbReference type="PANTHER" id="PTHR11712:SF320">
    <property type="entry name" value="BETA-KETOACYL SYNTHASE"/>
    <property type="match status" value="1"/>
</dbReference>
<dbReference type="Gene3D" id="3.40.47.10">
    <property type="match status" value="2"/>
</dbReference>
<dbReference type="OrthoDB" id="9808669at2"/>
<dbReference type="GO" id="GO:0004315">
    <property type="term" value="F:3-oxoacyl-[acyl-carrier-protein] synthase activity"/>
    <property type="evidence" value="ECO:0007669"/>
    <property type="project" value="TreeGrafter"/>
</dbReference>
<evidence type="ECO:0000313" key="6">
    <source>
        <dbReference type="Proteomes" id="UP000199659"/>
    </source>
</evidence>
<dbReference type="Proteomes" id="UP000199659">
    <property type="component" value="Unassembled WGS sequence"/>
</dbReference>
<dbReference type="PROSITE" id="PS52004">
    <property type="entry name" value="KS3_2"/>
    <property type="match status" value="1"/>
</dbReference>
<dbReference type="PANTHER" id="PTHR11712">
    <property type="entry name" value="POLYKETIDE SYNTHASE-RELATED"/>
    <property type="match status" value="1"/>
</dbReference>
<dbReference type="GO" id="GO:0005829">
    <property type="term" value="C:cytosol"/>
    <property type="evidence" value="ECO:0007669"/>
    <property type="project" value="TreeGrafter"/>
</dbReference>
<dbReference type="InterPro" id="IPR020841">
    <property type="entry name" value="PKS_Beta-ketoAc_synthase_dom"/>
</dbReference>
<feature type="domain" description="Ketosynthase family 3 (KS3)" evidence="4">
    <location>
        <begin position="1"/>
        <end position="369"/>
    </location>
</feature>
<protein>
    <submittedName>
        <fullName evidence="5">3-oxoacyl-[acyl-carrier-protein] synthase II</fullName>
    </submittedName>
</protein>
<dbReference type="SMART" id="SM00825">
    <property type="entry name" value="PKS_KS"/>
    <property type="match status" value="1"/>
</dbReference>
<keyword evidence="6" id="KW-1185">Reference proteome</keyword>
<dbReference type="CDD" id="cd00834">
    <property type="entry name" value="KAS_I_II"/>
    <property type="match status" value="1"/>
</dbReference>
<dbReference type="InterPro" id="IPR000794">
    <property type="entry name" value="Beta-ketoacyl_synthase"/>
</dbReference>
<evidence type="ECO:0000256" key="1">
    <source>
        <dbReference type="ARBA" id="ARBA00008467"/>
    </source>
</evidence>
<name>A0A1I6HST0_9FIRM</name>
<reference evidence="5 6" key="1">
    <citation type="submission" date="2016-10" db="EMBL/GenBank/DDBJ databases">
        <authorList>
            <person name="de Groot N.N."/>
        </authorList>
    </citation>
    <scope>NUCLEOTIDE SEQUENCE [LARGE SCALE GENOMIC DNA]</scope>
    <source>
        <strain evidence="5 6">743A</strain>
    </source>
</reference>
<gene>
    <name evidence="5" type="ORF">SAMN05661086_00227</name>
</gene>
<dbReference type="InterPro" id="IPR014031">
    <property type="entry name" value="Ketoacyl_synth_C"/>
</dbReference>
<accession>A0A1I6HST0</accession>